<comment type="caution">
    <text evidence="3">The sequence shown here is derived from an EMBL/GenBank/DDBJ whole genome shotgun (WGS) entry which is preliminary data.</text>
</comment>
<dbReference type="EMBL" id="SKFH01000032">
    <property type="protein sequence ID" value="TCZ67886.1"/>
    <property type="molecule type" value="Genomic_DNA"/>
</dbReference>
<name>A0A4R4DXD3_9BACT</name>
<sequence>MSSSFYGGGSGARRKRGIMPTKFSIIIICKNAADTIDRTLQSVRGVSDDIVVYDSGSTDDTVRFVEGVGLPVHRGPWLGFGATRRAATELARYDWVFCLDADEWMGVHLADALAELTPRPGTAYSVRLANFLGKRRIRWGGWGRDRRVRYFHRREYNWNLALIHEKVLPLGGTARTQLLPGSLFHRTARSVADYRAKLRGYAPLVAEAYRRQGRKPTLFKQLLSPLAAFCKDYFLRLGLLEGVAGFQLAWAAAGYTWRKYQYLKQPALLRPLSSQDSELP</sequence>
<dbReference type="Gene3D" id="3.90.550.10">
    <property type="entry name" value="Spore Coat Polysaccharide Biosynthesis Protein SpsA, Chain A"/>
    <property type="match status" value="1"/>
</dbReference>
<dbReference type="InterPro" id="IPR029044">
    <property type="entry name" value="Nucleotide-diphossugar_trans"/>
</dbReference>
<reference evidence="3 4" key="1">
    <citation type="submission" date="2019-03" db="EMBL/GenBank/DDBJ databases">
        <authorList>
            <person name="Kim M.K.M."/>
        </authorList>
    </citation>
    <scope>NUCLEOTIDE SEQUENCE [LARGE SCALE GENOMIC DNA]</scope>
    <source>
        <strain evidence="3 4">17J68-15</strain>
    </source>
</reference>
<evidence type="ECO:0000256" key="1">
    <source>
        <dbReference type="ARBA" id="ARBA00038494"/>
    </source>
</evidence>
<gene>
    <name evidence="3" type="ORF">E0486_15085</name>
</gene>
<dbReference type="PANTHER" id="PTHR43630:SF2">
    <property type="entry name" value="GLYCOSYLTRANSFERASE"/>
    <property type="match status" value="1"/>
</dbReference>
<dbReference type="PANTHER" id="PTHR43630">
    <property type="entry name" value="POLY-BETA-1,6-N-ACETYL-D-GLUCOSAMINE SYNTHASE"/>
    <property type="match status" value="1"/>
</dbReference>
<evidence type="ECO:0000313" key="3">
    <source>
        <dbReference type="EMBL" id="TCZ67886.1"/>
    </source>
</evidence>
<dbReference type="AlphaFoldDB" id="A0A4R4DXD3"/>
<dbReference type="Pfam" id="PF00535">
    <property type="entry name" value="Glycos_transf_2"/>
    <property type="match status" value="1"/>
</dbReference>
<accession>A0A4R4DXD3</accession>
<dbReference type="OrthoDB" id="9815923at2"/>
<keyword evidence="3" id="KW-0808">Transferase</keyword>
<dbReference type="SUPFAM" id="SSF53448">
    <property type="entry name" value="Nucleotide-diphospho-sugar transferases"/>
    <property type="match status" value="1"/>
</dbReference>
<protein>
    <submittedName>
        <fullName evidence="3">Glycosyltransferase family 2 protein</fullName>
    </submittedName>
</protein>
<keyword evidence="4" id="KW-1185">Reference proteome</keyword>
<feature type="domain" description="Glycosyltransferase 2-like" evidence="2">
    <location>
        <begin position="24"/>
        <end position="148"/>
    </location>
</feature>
<dbReference type="CDD" id="cd02511">
    <property type="entry name" value="Beta4Glucosyltransferase"/>
    <property type="match status" value="1"/>
</dbReference>
<proteinExistence type="inferred from homology"/>
<dbReference type="Proteomes" id="UP000295164">
    <property type="component" value="Unassembled WGS sequence"/>
</dbReference>
<evidence type="ECO:0000259" key="2">
    <source>
        <dbReference type="Pfam" id="PF00535"/>
    </source>
</evidence>
<organism evidence="3 4">
    <name type="scientific">Flaviaesturariibacter aridisoli</name>
    <dbReference type="NCBI Taxonomy" id="2545761"/>
    <lineage>
        <taxon>Bacteria</taxon>
        <taxon>Pseudomonadati</taxon>
        <taxon>Bacteroidota</taxon>
        <taxon>Chitinophagia</taxon>
        <taxon>Chitinophagales</taxon>
        <taxon>Chitinophagaceae</taxon>
        <taxon>Flaviaestuariibacter</taxon>
    </lineage>
</organism>
<evidence type="ECO:0000313" key="4">
    <source>
        <dbReference type="Proteomes" id="UP000295164"/>
    </source>
</evidence>
<dbReference type="InterPro" id="IPR001173">
    <property type="entry name" value="Glyco_trans_2-like"/>
</dbReference>
<comment type="similarity">
    <text evidence="1">Belongs to the glycosyltransferase 2 family. WaaE/KdtX subfamily.</text>
</comment>
<dbReference type="GO" id="GO:0016740">
    <property type="term" value="F:transferase activity"/>
    <property type="evidence" value="ECO:0007669"/>
    <property type="project" value="UniProtKB-KW"/>
</dbReference>